<dbReference type="OrthoDB" id="3818525at2"/>
<name>A0A4R8BTR5_9ACTN</name>
<reference evidence="2 3" key="1">
    <citation type="submission" date="2019-03" db="EMBL/GenBank/DDBJ databases">
        <title>Genomic Encyclopedia of Type Strains, Phase III (KMG-III): the genomes of soil and plant-associated and newly described type strains.</title>
        <authorList>
            <person name="Whitman W."/>
        </authorList>
    </citation>
    <scope>NUCLEOTIDE SEQUENCE [LARGE SCALE GENOMIC DNA]</scope>
    <source>
        <strain evidence="2 3">VKM Ac-2573</strain>
    </source>
</reference>
<dbReference type="Proteomes" id="UP000295146">
    <property type="component" value="Unassembled WGS sequence"/>
</dbReference>
<evidence type="ECO:0000313" key="3">
    <source>
        <dbReference type="Proteomes" id="UP000295146"/>
    </source>
</evidence>
<dbReference type="InterPro" id="IPR007295">
    <property type="entry name" value="DUF402"/>
</dbReference>
<comment type="caution">
    <text evidence="2">The sequence shown here is derived from an EMBL/GenBank/DDBJ whole genome shotgun (WGS) entry which is preliminary data.</text>
</comment>
<evidence type="ECO:0000259" key="1">
    <source>
        <dbReference type="Pfam" id="PF04167"/>
    </source>
</evidence>
<keyword evidence="3" id="KW-1185">Reference proteome</keyword>
<accession>A0A4R8BTR5</accession>
<dbReference type="RefSeq" id="WP_134109518.1">
    <property type="nucleotide sequence ID" value="NZ_SODP01000004.1"/>
</dbReference>
<organism evidence="2 3">
    <name type="scientific">Kribbella pratensis</name>
    <dbReference type="NCBI Taxonomy" id="2512112"/>
    <lineage>
        <taxon>Bacteria</taxon>
        <taxon>Bacillati</taxon>
        <taxon>Actinomycetota</taxon>
        <taxon>Actinomycetes</taxon>
        <taxon>Propionibacteriales</taxon>
        <taxon>Kribbellaceae</taxon>
        <taxon>Kribbella</taxon>
    </lineage>
</organism>
<dbReference type="SUPFAM" id="SSF159234">
    <property type="entry name" value="FomD-like"/>
    <property type="match status" value="1"/>
</dbReference>
<dbReference type="Gene3D" id="2.40.380.10">
    <property type="entry name" value="FomD-like"/>
    <property type="match status" value="1"/>
</dbReference>
<gene>
    <name evidence="2" type="ORF">EV653_6977</name>
</gene>
<dbReference type="Pfam" id="PF04167">
    <property type="entry name" value="DUF402"/>
    <property type="match status" value="1"/>
</dbReference>
<protein>
    <recommendedName>
        <fullName evidence="1">DUF402 domain-containing protein</fullName>
    </recommendedName>
</protein>
<dbReference type="AlphaFoldDB" id="A0A4R8BTR5"/>
<evidence type="ECO:0000313" key="2">
    <source>
        <dbReference type="EMBL" id="TDW60427.1"/>
    </source>
</evidence>
<dbReference type="EMBL" id="SODP01000004">
    <property type="protein sequence ID" value="TDW60427.1"/>
    <property type="molecule type" value="Genomic_DNA"/>
</dbReference>
<feature type="domain" description="DUF402" evidence="1">
    <location>
        <begin position="65"/>
        <end position="152"/>
    </location>
</feature>
<sequence length="185" mass="20629">MKPTYIRKRKRPSGSGLWSAYPLATDEFGTWFYTPAHSHYRADNGEICEVAQLGPGGPGEHCVQLSPHDGWWFAYFRQSGLLHVDVSTQPTLIGSEWTFDDLELDPFRKPDGTIGTEDWDELAAAHATGLITDAERKATENAAHTLEHHFEAAVEPFGRVGWDRLAAAIELKLPPLTDFGDRPLD</sequence>
<proteinExistence type="predicted"/>
<dbReference type="InterPro" id="IPR035930">
    <property type="entry name" value="FomD-like_sf"/>
</dbReference>